<name>A0A4Q4KKJ2_9FLAO</name>
<gene>
    <name evidence="1" type="ORF">ERX46_10695</name>
</gene>
<organism evidence="1 2">
    <name type="scientific">Brumimicrobium glaciale</name>
    <dbReference type="NCBI Taxonomy" id="200475"/>
    <lineage>
        <taxon>Bacteria</taxon>
        <taxon>Pseudomonadati</taxon>
        <taxon>Bacteroidota</taxon>
        <taxon>Flavobacteriia</taxon>
        <taxon>Flavobacteriales</taxon>
        <taxon>Crocinitomicaceae</taxon>
        <taxon>Brumimicrobium</taxon>
    </lineage>
</organism>
<accession>A0A4Q4KKJ2</accession>
<sequence>MNFKEMTFMGLISLFVIPNLNAQDDSDIPPKEPSNWKLESKYSLNVTQSTFTNWASGGRNNISGLGFINAMADYKKNKLRWASTLSAGIGGIQYFDEDIEKTDDVLDVQSTLSYGLKDPWFVSFLGGFRTQFLDGYSNPGDSIRSSTFMAPGYVNISLGIEYIPNDNLKVLISPLSGKFTFVQSQVLADSGAFGVKPAELSNTGLVIKPGERFRAEMGAYIRIVYKKDLMENISLKSRLELFSSYVNIPQNIDVNGELILDFKVNKWFSANIQLNLVYDDDIDIEDRNGNVGPRTQFKQVTGIGIAYRMANFEEKKK</sequence>
<keyword evidence="2" id="KW-1185">Reference proteome</keyword>
<dbReference type="AlphaFoldDB" id="A0A4Q4KKJ2"/>
<dbReference type="Pfam" id="PF11276">
    <property type="entry name" value="DUF3078"/>
    <property type="match status" value="1"/>
</dbReference>
<dbReference type="EMBL" id="SETE01000004">
    <property type="protein sequence ID" value="RYM33400.1"/>
    <property type="molecule type" value="Genomic_DNA"/>
</dbReference>
<evidence type="ECO:0000313" key="1">
    <source>
        <dbReference type="EMBL" id="RYM33400.1"/>
    </source>
</evidence>
<dbReference type="InterPro" id="IPR021428">
    <property type="entry name" value="DUF3078"/>
</dbReference>
<protein>
    <submittedName>
        <fullName evidence="1">DUF3078 domain-containing protein</fullName>
    </submittedName>
</protein>
<evidence type="ECO:0000313" key="2">
    <source>
        <dbReference type="Proteomes" id="UP000293952"/>
    </source>
</evidence>
<proteinExistence type="predicted"/>
<dbReference type="OrthoDB" id="1495718at2"/>
<dbReference type="RefSeq" id="WP_130093860.1">
    <property type="nucleotide sequence ID" value="NZ_SETE01000004.1"/>
</dbReference>
<reference evidence="1 2" key="1">
    <citation type="submission" date="2019-02" db="EMBL/GenBank/DDBJ databases">
        <title>Genome sequence of the sea-ice species Brumimicrobium glaciale.</title>
        <authorList>
            <person name="Bowman J.P."/>
        </authorList>
    </citation>
    <scope>NUCLEOTIDE SEQUENCE [LARGE SCALE GENOMIC DNA]</scope>
    <source>
        <strain evidence="1 2">IC156</strain>
    </source>
</reference>
<dbReference type="Proteomes" id="UP000293952">
    <property type="component" value="Unassembled WGS sequence"/>
</dbReference>
<comment type="caution">
    <text evidence="1">The sequence shown here is derived from an EMBL/GenBank/DDBJ whole genome shotgun (WGS) entry which is preliminary data.</text>
</comment>